<keyword evidence="1" id="KW-0732">Signal</keyword>
<sequence length="76" mass="8477">MCKKLLALCVLPALLAACAASPKFDWVKDNVTNHEKDNALAECGYQVKINKLSSSDQAEVITLCMRSKGYRFRQID</sequence>
<evidence type="ECO:0000313" key="2">
    <source>
        <dbReference type="EMBL" id="MFG6456198.1"/>
    </source>
</evidence>
<keyword evidence="3" id="KW-1185">Reference proteome</keyword>
<evidence type="ECO:0000313" key="3">
    <source>
        <dbReference type="Proteomes" id="UP001606305"/>
    </source>
</evidence>
<feature type="chain" id="PRO_5045105325" description="Lipoprotein" evidence="1">
    <location>
        <begin position="20"/>
        <end position="76"/>
    </location>
</feature>
<protein>
    <recommendedName>
        <fullName evidence="4">Lipoprotein</fullName>
    </recommendedName>
</protein>
<dbReference type="Proteomes" id="UP001606305">
    <property type="component" value="Unassembled WGS sequence"/>
</dbReference>
<proteinExistence type="predicted"/>
<accession>A0ABW7G2N3</accession>
<gene>
    <name evidence="2" type="ORF">ACG00X_05075</name>
</gene>
<dbReference type="RefSeq" id="WP_394486915.1">
    <property type="nucleotide sequence ID" value="NZ_JBIGIA010000003.1"/>
</dbReference>
<feature type="signal peptide" evidence="1">
    <location>
        <begin position="1"/>
        <end position="19"/>
    </location>
</feature>
<dbReference type="EMBL" id="JBIGIA010000003">
    <property type="protein sequence ID" value="MFG6456198.1"/>
    <property type="molecule type" value="Genomic_DNA"/>
</dbReference>
<comment type="caution">
    <text evidence="2">The sequence shown here is derived from an EMBL/GenBank/DDBJ whole genome shotgun (WGS) entry which is preliminary data.</text>
</comment>
<reference evidence="2 3" key="1">
    <citation type="submission" date="2024-09" db="EMBL/GenBank/DDBJ databases">
        <title>Novel species of the genus Pelomonas and Roseateles isolated from streams.</title>
        <authorList>
            <person name="Lu H."/>
        </authorList>
    </citation>
    <scope>NUCLEOTIDE SEQUENCE [LARGE SCALE GENOMIC DNA]</scope>
    <source>
        <strain evidence="2 3">BYS96W</strain>
    </source>
</reference>
<organism evidence="2 3">
    <name type="scientific">Pelomonas nitida</name>
    <dbReference type="NCBI Taxonomy" id="3299027"/>
    <lineage>
        <taxon>Bacteria</taxon>
        <taxon>Pseudomonadati</taxon>
        <taxon>Pseudomonadota</taxon>
        <taxon>Betaproteobacteria</taxon>
        <taxon>Burkholderiales</taxon>
        <taxon>Sphaerotilaceae</taxon>
        <taxon>Roseateles</taxon>
    </lineage>
</organism>
<name>A0ABW7G2N3_9BURK</name>
<evidence type="ECO:0008006" key="4">
    <source>
        <dbReference type="Google" id="ProtNLM"/>
    </source>
</evidence>
<dbReference type="PROSITE" id="PS51257">
    <property type="entry name" value="PROKAR_LIPOPROTEIN"/>
    <property type="match status" value="1"/>
</dbReference>
<evidence type="ECO:0000256" key="1">
    <source>
        <dbReference type="SAM" id="SignalP"/>
    </source>
</evidence>